<gene>
    <name evidence="2" type="ORF">KGQ19_14040</name>
</gene>
<dbReference type="Proteomes" id="UP000730482">
    <property type="component" value="Unassembled WGS sequence"/>
</dbReference>
<evidence type="ECO:0000313" key="3">
    <source>
        <dbReference type="Proteomes" id="UP000730482"/>
    </source>
</evidence>
<feature type="domain" description="Methyltransferase" evidence="1">
    <location>
        <begin position="80"/>
        <end position="172"/>
    </location>
</feature>
<dbReference type="Pfam" id="PF13649">
    <property type="entry name" value="Methyltransf_25"/>
    <property type="match status" value="1"/>
</dbReference>
<dbReference type="InterPro" id="IPR029063">
    <property type="entry name" value="SAM-dependent_MTases_sf"/>
</dbReference>
<organism evidence="2 3">
    <name type="scientific">Catenulispora pinistramenti</name>
    <dbReference type="NCBI Taxonomy" id="2705254"/>
    <lineage>
        <taxon>Bacteria</taxon>
        <taxon>Bacillati</taxon>
        <taxon>Actinomycetota</taxon>
        <taxon>Actinomycetes</taxon>
        <taxon>Catenulisporales</taxon>
        <taxon>Catenulisporaceae</taxon>
        <taxon>Catenulispora</taxon>
    </lineage>
</organism>
<dbReference type="RefSeq" id="WP_212009564.1">
    <property type="nucleotide sequence ID" value="NZ_JAAFYZ010000038.1"/>
</dbReference>
<reference evidence="2 3" key="1">
    <citation type="submission" date="2020-02" db="EMBL/GenBank/DDBJ databases">
        <title>Acidophilic actinobacteria isolated from forest soil.</title>
        <authorList>
            <person name="Golinska P."/>
        </authorList>
    </citation>
    <scope>NUCLEOTIDE SEQUENCE [LARGE SCALE GENOMIC DNA]</scope>
    <source>
        <strain evidence="2 3">NL8</strain>
    </source>
</reference>
<proteinExistence type="predicted"/>
<evidence type="ECO:0000259" key="1">
    <source>
        <dbReference type="Pfam" id="PF13649"/>
    </source>
</evidence>
<dbReference type="InterPro" id="IPR041698">
    <property type="entry name" value="Methyltransf_25"/>
</dbReference>
<name>A0ABS5KPQ1_9ACTN</name>
<keyword evidence="2" id="KW-0808">Transferase</keyword>
<dbReference type="GO" id="GO:0032259">
    <property type="term" value="P:methylation"/>
    <property type="evidence" value="ECO:0007669"/>
    <property type="project" value="UniProtKB-KW"/>
</dbReference>
<sequence length="237" mass="25013">MADAFAGVRLLGPPEADGEYIALSEHDVVHLHEYERVYAVPGLYEYVVQERLRCRSPQVAAEGFLRTAVRRGLDPGSMTVLDVGAGTGLVGELVRRGGVARVVGVDSLPAARAASLRDRPGVYADYVVGDFLLGDALSVALRPYAFDGLVSAGAFGGTHATPKALENALAVLPAGAPAAFTIDERWLAASDPDGFGVAVERLAADGALVVTERTRFQHRVTTTGEPIFYELITGHVG</sequence>
<protein>
    <submittedName>
        <fullName evidence="2">Class I SAM-dependent methyltransferase</fullName>
    </submittedName>
</protein>
<keyword evidence="2" id="KW-0489">Methyltransferase</keyword>
<keyword evidence="3" id="KW-1185">Reference proteome</keyword>
<dbReference type="SUPFAM" id="SSF53335">
    <property type="entry name" value="S-adenosyl-L-methionine-dependent methyltransferases"/>
    <property type="match status" value="1"/>
</dbReference>
<evidence type="ECO:0000313" key="2">
    <source>
        <dbReference type="EMBL" id="MBS2547986.1"/>
    </source>
</evidence>
<comment type="caution">
    <text evidence="2">The sequence shown here is derived from an EMBL/GenBank/DDBJ whole genome shotgun (WGS) entry which is preliminary data.</text>
</comment>
<dbReference type="GO" id="GO:0008168">
    <property type="term" value="F:methyltransferase activity"/>
    <property type="evidence" value="ECO:0007669"/>
    <property type="project" value="UniProtKB-KW"/>
</dbReference>
<accession>A0ABS5KPQ1</accession>
<dbReference type="EMBL" id="JAAFYZ010000038">
    <property type="protein sequence ID" value="MBS2547986.1"/>
    <property type="molecule type" value="Genomic_DNA"/>
</dbReference>
<dbReference type="CDD" id="cd02440">
    <property type="entry name" value="AdoMet_MTases"/>
    <property type="match status" value="1"/>
</dbReference>
<dbReference type="Gene3D" id="3.40.50.150">
    <property type="entry name" value="Vaccinia Virus protein VP39"/>
    <property type="match status" value="1"/>
</dbReference>